<proteinExistence type="predicted"/>
<dbReference type="PROSITE" id="PS51257">
    <property type="entry name" value="PROKAR_LIPOPROTEIN"/>
    <property type="match status" value="1"/>
</dbReference>
<dbReference type="AlphaFoldDB" id="A0A0P7BNI3"/>
<protein>
    <recommendedName>
        <fullName evidence="3">Tetratricopeptide repeat protein</fullName>
    </recommendedName>
</protein>
<gene>
    <name evidence="1" type="ORF">AFM12_09450</name>
</gene>
<evidence type="ECO:0008006" key="3">
    <source>
        <dbReference type="Google" id="ProtNLM"/>
    </source>
</evidence>
<reference evidence="1 2" key="1">
    <citation type="submission" date="2015-07" db="EMBL/GenBank/DDBJ databases">
        <title>The draft genome sequence of Leadbetterella sp. JN14-9.</title>
        <authorList>
            <person name="Liu Y."/>
            <person name="Du J."/>
            <person name="Shao Z."/>
        </authorList>
    </citation>
    <scope>NUCLEOTIDE SEQUENCE [LARGE SCALE GENOMIC DNA]</scope>
    <source>
        <strain evidence="1 2">JN14-9</strain>
    </source>
</reference>
<name>A0A0P7BNI3_9BACT</name>
<keyword evidence="2" id="KW-1185">Reference proteome</keyword>
<dbReference type="InterPro" id="IPR011990">
    <property type="entry name" value="TPR-like_helical_dom_sf"/>
</dbReference>
<comment type="caution">
    <text evidence="1">The sequence shown here is derived from an EMBL/GenBank/DDBJ whole genome shotgun (WGS) entry which is preliminary data.</text>
</comment>
<dbReference type="STRING" id="1605367.AFM12_09450"/>
<organism evidence="1 2">
    <name type="scientific">Jiulongibacter sediminis</name>
    <dbReference type="NCBI Taxonomy" id="1605367"/>
    <lineage>
        <taxon>Bacteria</taxon>
        <taxon>Pseudomonadati</taxon>
        <taxon>Bacteroidota</taxon>
        <taxon>Cytophagia</taxon>
        <taxon>Cytophagales</taxon>
        <taxon>Leadbetterellaceae</taxon>
        <taxon>Jiulongibacter</taxon>
    </lineage>
</organism>
<dbReference type="Proteomes" id="UP000050454">
    <property type="component" value="Unassembled WGS sequence"/>
</dbReference>
<sequence>MPKFDEYHSHFMKHLRPKRLLSWFILFSFACGPGPLDFEEFFTLFDPAVAERPAATDEYFFTHNYLNFYGEGPNSQQLSDSLNLESWYQYADQKISKDEFRKGLYDTGNGLKLANKLRAMGKTEAADYVLLAQEIDKETQKFGNYWEPAPLVNEQLLADLRDYVMMNILAAREDFIKERYTFQAMKIDAKLNDHVGLIDDYNTLDGEYKTKTFISDWIESRVAGAHLGMGDTAKAVLEFAKIFEKSPTRRNQADLSVRRLELKNFDAALNLAKNDQEKAAVLTLQAIQPFQDGLPLMKEIASLDLNHTMLPLIMSREINKNEVGFYAKQNAGMYAYQLDVYDDNYKIDSAKVAQRNKEAESYFEELLSFNQTLLKNDKLQQRSFWLASAAYLNFIAGQFDTAEKQVKEALQQNPTIDLQSQLLFLETVISLKTDGLEKEGELLIQIEKLQTVENFRDNNRLAFVTEQLAQKYLEAEDQKNDSGGFLSSCSKKEAPFPRAKVKAFLAKISGGSDYEYQYQTGYHKTGLLYQQNAETLSNLLEFITEKAETSEDQKLIELANLKMDDLRLALGRKLVREQKYPEALAQFQACDPSIFNQEAFSQYFSAYPRQYVGSRDLEEDPLQPLEYFKKVATYQQETTENPDDAWAWYNLGLAAYNMSYWGEGWLFSDRMWGAMEIEYGDPTDEDYFTNDYAKACFEKALAANPEPELGAQICYMGALCERNQYYIAYTNGRPDTYKQEELDYYRIKMETSVKPTFQSFFKRLKNQYDETEFESQVIKECITYVNYKLQ</sequence>
<dbReference type="EMBL" id="LGTQ01000006">
    <property type="protein sequence ID" value="KPM48791.1"/>
    <property type="molecule type" value="Genomic_DNA"/>
</dbReference>
<accession>A0A0P7BNI3</accession>
<evidence type="ECO:0000313" key="1">
    <source>
        <dbReference type="EMBL" id="KPM48791.1"/>
    </source>
</evidence>
<dbReference type="Gene3D" id="1.25.40.10">
    <property type="entry name" value="Tetratricopeptide repeat domain"/>
    <property type="match status" value="1"/>
</dbReference>
<evidence type="ECO:0000313" key="2">
    <source>
        <dbReference type="Proteomes" id="UP000050454"/>
    </source>
</evidence>
<dbReference type="SUPFAM" id="SSF48452">
    <property type="entry name" value="TPR-like"/>
    <property type="match status" value="1"/>
</dbReference>